<dbReference type="InterPro" id="IPR002043">
    <property type="entry name" value="UDG_fam1"/>
</dbReference>
<dbReference type="InterPro" id="IPR036616">
    <property type="entry name" value="Poly(ADP-ribose)pol_reg_dom_sf"/>
</dbReference>
<evidence type="ECO:0000256" key="11">
    <source>
        <dbReference type="ARBA" id="ARBA00023242"/>
    </source>
</evidence>
<dbReference type="PANTHER" id="PTHR46530:SF1">
    <property type="entry name" value="PROTEIN MONO-ADP-RIBOSYLTRANSFERASE PARP4"/>
    <property type="match status" value="1"/>
</dbReference>
<dbReference type="GO" id="GO:0005737">
    <property type="term" value="C:cytoplasm"/>
    <property type="evidence" value="ECO:0007669"/>
    <property type="project" value="TreeGrafter"/>
</dbReference>
<name>L8HFK7_ACACF</name>
<comment type="similarity">
    <text evidence="2">Belongs to the replication factor A protein 1 family.</text>
</comment>
<dbReference type="Pfam" id="PF16900">
    <property type="entry name" value="REPA_OB_2"/>
    <property type="match status" value="1"/>
</dbReference>
<dbReference type="EMBL" id="KB007831">
    <property type="protein sequence ID" value="ELR24309.1"/>
    <property type="molecule type" value="Genomic_DNA"/>
</dbReference>
<dbReference type="GO" id="GO:0008270">
    <property type="term" value="F:zinc ion binding"/>
    <property type="evidence" value="ECO:0007669"/>
    <property type="project" value="UniProtKB-KW"/>
</dbReference>
<dbReference type="GeneID" id="14925350"/>
<dbReference type="RefSeq" id="XP_004354006.1">
    <property type="nucleotide sequence ID" value="XM_004353954.1"/>
</dbReference>
<feature type="domain" description="BRCT" evidence="15">
    <location>
        <begin position="140"/>
        <end position="232"/>
    </location>
</feature>
<feature type="compositionally biased region" description="Basic and acidic residues" evidence="14">
    <location>
        <begin position="1291"/>
        <end position="1304"/>
    </location>
</feature>
<dbReference type="InterPro" id="IPR031273">
    <property type="entry name" value="PARP4"/>
</dbReference>
<feature type="domain" description="PARP alpha-helical" evidence="17">
    <location>
        <begin position="545"/>
        <end position="672"/>
    </location>
</feature>
<keyword evidence="6" id="KW-0479">Metal-binding</keyword>
<evidence type="ECO:0000256" key="10">
    <source>
        <dbReference type="ARBA" id="ARBA00023125"/>
    </source>
</evidence>
<evidence type="ECO:0000256" key="5">
    <source>
        <dbReference type="ARBA" id="ARBA00022695"/>
    </source>
</evidence>
<dbReference type="InterPro" id="IPR012340">
    <property type="entry name" value="NA-bd_OB-fold"/>
</dbReference>
<proteinExistence type="inferred from homology"/>
<dbReference type="Gene3D" id="3.40.470.10">
    <property type="entry name" value="Uracil-DNA glycosylase-like domain"/>
    <property type="match status" value="1"/>
</dbReference>
<evidence type="ECO:0000256" key="7">
    <source>
        <dbReference type="ARBA" id="ARBA00022771"/>
    </source>
</evidence>
<dbReference type="SUPFAM" id="SSF52141">
    <property type="entry name" value="Uracil-DNA glycosylase-like"/>
    <property type="match status" value="1"/>
</dbReference>
<dbReference type="SUPFAM" id="SSF50249">
    <property type="entry name" value="Nucleic acid-binding proteins"/>
    <property type="match status" value="2"/>
</dbReference>
<dbReference type="InterPro" id="IPR036420">
    <property type="entry name" value="BRCT_dom_sf"/>
</dbReference>
<dbReference type="SMART" id="SM00292">
    <property type="entry name" value="BRCT"/>
    <property type="match status" value="1"/>
</dbReference>
<gene>
    <name evidence="18" type="ORF">ACA1_356100</name>
</gene>
<feature type="domain" description="PARP catalytic" evidence="16">
    <location>
        <begin position="686"/>
        <end position="888"/>
    </location>
</feature>
<dbReference type="CDD" id="cd10027">
    <property type="entry name" value="UDG-F1-like"/>
    <property type="match status" value="1"/>
</dbReference>
<dbReference type="EC" id="2.4.2.-" evidence="13"/>
<evidence type="ECO:0000259" key="17">
    <source>
        <dbReference type="PROSITE" id="PS51060"/>
    </source>
</evidence>
<evidence type="ECO:0000259" key="15">
    <source>
        <dbReference type="PROSITE" id="PS50172"/>
    </source>
</evidence>
<dbReference type="PROSITE" id="PS51060">
    <property type="entry name" value="PARP_ALPHA_HD"/>
    <property type="match status" value="1"/>
</dbReference>
<comment type="similarity">
    <text evidence="12">Belongs to the ARTD/PARP family.</text>
</comment>
<evidence type="ECO:0000256" key="8">
    <source>
        <dbReference type="ARBA" id="ARBA00022833"/>
    </source>
</evidence>
<dbReference type="Gene3D" id="3.90.228.10">
    <property type="match status" value="1"/>
</dbReference>
<keyword evidence="10" id="KW-0238">DNA-binding</keyword>
<feature type="non-terminal residue" evidence="18">
    <location>
        <position position="1"/>
    </location>
</feature>
<dbReference type="CDD" id="cd04474">
    <property type="entry name" value="RPA1_DBD_A"/>
    <property type="match status" value="1"/>
</dbReference>
<evidence type="ECO:0000259" key="16">
    <source>
        <dbReference type="PROSITE" id="PS51059"/>
    </source>
</evidence>
<keyword evidence="4 13" id="KW-0808">Transferase</keyword>
<protein>
    <recommendedName>
        <fullName evidence="13">Poly [ADP-ribose] polymerase</fullName>
        <shortName evidence="13">PARP</shortName>
        <ecNumber evidence="13">2.4.2.-</ecNumber>
    </recommendedName>
</protein>
<sequence>RGTPLSHSGKGWEMFTNRVLEAVSRERDGVVFLLWGKSAQSKSRLIDRSRHSILTAAHPSPFSADKGFFGCKHFSKANELLIKAGHESIRWALADVEPRYNVGALSVEEAALGVDDVDSADDDEVGDSGTQVEVPPGASEARNLFEGLVFVVCGLIAEMRDLHAKIRQQGGEVAHIVSAQITHMVTTQAEVDAASYKVARAMAYDRVHVVSADFIHDSIRAGERLAEAAYTLAQASPQSTGTVAEGYTSSLARSELSHRTKELPAFGVAEQEQNGPGPVAAAQVLDWPSANPSRPIIRAKRKAVVVSRLSTPAFQFAAPPSQLSLSAPAQQASTGVQLAAFGAASASPLVTPAPVPVDSTDDVLPKPAKKDNWRPHWGLVKIYKADDPHAPHFPKDYDIVRRDVLNVTELNENRNKFYSMELHEGKERGKSYFRIYTHYGRTDLLDADSQSGLDSTGGVAEESSDLFVERKECRYLHSLQQANWIYDLILEDKSDAEAKGYKSIKLAAATVGSEKGRAVDQHPSQAKVARANADGEELAADVATAAQFTDQVRQLVRDIYEEATNQLTSKVSAKITARGLETPLGILDLEQIAEGEAILGRIQDHLTSTGGFVDQGSVAKLSGEFYTLIPHRLGRSKAEMAAAIIDTIEKLEEKQELLQLMKDVLKVMSHVRSGREHGGADPGEDLEVQIKYKALNCAISHVSHGSPEFKGVKKMIRQDLDSSSIRLVNVFKVRREKEHERFTQTVFNTRYLFHGSRMGNWLGILSRGVLPPKRVTTLGVKRTDEGLLGAGMYFGETAATSAKYSAVGQKGYRMMLVATVALGNIKDYHQPNPDLTKPPLNFHSCHGVKSTPYAPTGFVDSEYVIYETDQQRIDYVLQFQLPDDPVPPAPVPVRPPIQMTFTKRLHHDPKVTASSQRATAFTAAPPLEVKSRQWFPPSSAAQFASPARYVPSSCTAPSVSTGATPGRSQISPAPAITVAPTGRFQAAASTTASDGLTPVSALNPFSVAWTIEVRVVYLPTELFKWQKNGKEGRHFCCDLMDKNGDCIRAVAYNAVADDIFPRLKENQIYRISGGHFKVANKKYSKLSHDYDLTFATTTLIIPITDPTRIAAFPTQQPDFLPLSQLASREHDEVAVGPLGSITARTTGNVIPKRSVFLEDQTRSIVELTLWYDDAKNAATLFKNGDVLAVTGAWVNRFRGHTTLSTKHASYKLHVNSSAFPQTAALVQWRRDQEGEKKRQTEQAQREEARQRLQQQQHRREETAAQPPTSACPGWTTAREPLLSMQSTSGGPRDRAADDSAEWERSSFAWGLPRSSTTSSRRRRRAR</sequence>
<keyword evidence="8" id="KW-0862">Zinc</keyword>
<dbReference type="Proteomes" id="UP000011083">
    <property type="component" value="Unassembled WGS sequence"/>
</dbReference>
<dbReference type="Pfam" id="PF00533">
    <property type="entry name" value="BRCT"/>
    <property type="match status" value="1"/>
</dbReference>
<keyword evidence="11" id="KW-0539">Nucleus</keyword>
<dbReference type="PROSITE" id="PS50172">
    <property type="entry name" value="BRCT"/>
    <property type="match status" value="1"/>
</dbReference>
<dbReference type="PANTHER" id="PTHR46530">
    <property type="entry name" value="PROTEIN MONO-ADP-RIBOSYLTRANSFERASE PARP4"/>
    <property type="match status" value="1"/>
</dbReference>
<dbReference type="InterPro" id="IPR012317">
    <property type="entry name" value="Poly(ADP-ribose)pol_cat_dom"/>
</dbReference>
<keyword evidence="3 13" id="KW-0328">Glycosyltransferase</keyword>
<dbReference type="Gene3D" id="1.20.142.10">
    <property type="entry name" value="Poly(ADP-ribose) polymerase, regulatory domain"/>
    <property type="match status" value="1"/>
</dbReference>
<dbReference type="Pfam" id="PF02877">
    <property type="entry name" value="PARP_reg"/>
    <property type="match status" value="1"/>
</dbReference>
<dbReference type="SUPFAM" id="SSF52113">
    <property type="entry name" value="BRCT domain"/>
    <property type="match status" value="1"/>
</dbReference>
<dbReference type="Pfam" id="PF02721">
    <property type="entry name" value="DUF223"/>
    <property type="match status" value="1"/>
</dbReference>
<evidence type="ECO:0000256" key="13">
    <source>
        <dbReference type="RuleBase" id="RU362114"/>
    </source>
</evidence>
<evidence type="ECO:0000256" key="14">
    <source>
        <dbReference type="SAM" id="MobiDB-lite"/>
    </source>
</evidence>
<evidence type="ECO:0000256" key="2">
    <source>
        <dbReference type="ARBA" id="ARBA00005690"/>
    </source>
</evidence>
<dbReference type="GO" id="GO:0005634">
    <property type="term" value="C:nucleus"/>
    <property type="evidence" value="ECO:0007669"/>
    <property type="project" value="UniProtKB-SubCell"/>
</dbReference>
<dbReference type="SUPFAM" id="SSF56399">
    <property type="entry name" value="ADP-ribosylation"/>
    <property type="match status" value="1"/>
</dbReference>
<dbReference type="InterPro" id="IPR001357">
    <property type="entry name" value="BRCT_dom"/>
</dbReference>
<evidence type="ECO:0000256" key="12">
    <source>
        <dbReference type="ARBA" id="ARBA00024347"/>
    </source>
</evidence>
<dbReference type="FunFam" id="2.40.50.140:FF:000041">
    <property type="entry name" value="Replication protein A subunit"/>
    <property type="match status" value="1"/>
</dbReference>
<dbReference type="InterPro" id="IPR003871">
    <property type="entry name" value="RFA1B/D_OB_1st"/>
</dbReference>
<dbReference type="GO" id="GO:0006284">
    <property type="term" value="P:base-excision repair"/>
    <property type="evidence" value="ECO:0007669"/>
    <property type="project" value="InterPro"/>
</dbReference>
<dbReference type="Gene3D" id="2.40.50.140">
    <property type="entry name" value="Nucleic acid-binding proteins"/>
    <property type="match status" value="2"/>
</dbReference>
<dbReference type="GO" id="GO:0003950">
    <property type="term" value="F:NAD+ poly-ADP-ribosyltransferase activity"/>
    <property type="evidence" value="ECO:0007669"/>
    <property type="project" value="UniProtKB-UniRule"/>
</dbReference>
<dbReference type="PROSITE" id="PS51059">
    <property type="entry name" value="PARP_CATALYTIC"/>
    <property type="match status" value="1"/>
</dbReference>
<dbReference type="OrthoDB" id="1729737at2759"/>
<comment type="subcellular location">
    <subcellularLocation>
        <location evidence="1">Nucleus</location>
    </subcellularLocation>
</comment>
<feature type="compositionally biased region" description="Basic and acidic residues" evidence="14">
    <location>
        <begin position="1229"/>
        <end position="1250"/>
    </location>
</feature>
<keyword evidence="5" id="KW-0548">Nucleotidyltransferase</keyword>
<keyword evidence="9 13" id="KW-0520">NAD</keyword>
<keyword evidence="7" id="KW-0863">Zinc-finger</keyword>
<dbReference type="Gene3D" id="3.40.50.10190">
    <property type="entry name" value="BRCT domain"/>
    <property type="match status" value="1"/>
</dbReference>
<evidence type="ECO:0000256" key="9">
    <source>
        <dbReference type="ARBA" id="ARBA00023027"/>
    </source>
</evidence>
<evidence type="ECO:0000313" key="18">
    <source>
        <dbReference type="EMBL" id="ELR24309.1"/>
    </source>
</evidence>
<dbReference type="STRING" id="1257118.L8HFK7"/>
<evidence type="ECO:0000313" key="19">
    <source>
        <dbReference type="Proteomes" id="UP000011083"/>
    </source>
</evidence>
<evidence type="ECO:0000256" key="3">
    <source>
        <dbReference type="ARBA" id="ARBA00022676"/>
    </source>
</evidence>
<dbReference type="InterPro" id="IPR036895">
    <property type="entry name" value="Uracil-DNA_glycosylase-like_sf"/>
</dbReference>
<dbReference type="InterPro" id="IPR031657">
    <property type="entry name" value="REPA_OB_2"/>
</dbReference>
<accession>L8HFK7</accession>
<evidence type="ECO:0000256" key="6">
    <source>
        <dbReference type="ARBA" id="ARBA00022723"/>
    </source>
</evidence>
<dbReference type="KEGG" id="acan:ACA1_356100"/>
<evidence type="ECO:0000256" key="4">
    <source>
        <dbReference type="ARBA" id="ARBA00022679"/>
    </source>
</evidence>
<dbReference type="VEuPathDB" id="AmoebaDB:ACA1_356100"/>
<dbReference type="GO" id="GO:0016779">
    <property type="term" value="F:nucleotidyltransferase activity"/>
    <property type="evidence" value="ECO:0007669"/>
    <property type="project" value="UniProtKB-KW"/>
</dbReference>
<dbReference type="Pfam" id="PF00644">
    <property type="entry name" value="PARP"/>
    <property type="match status" value="1"/>
</dbReference>
<evidence type="ECO:0000256" key="1">
    <source>
        <dbReference type="ARBA" id="ARBA00004123"/>
    </source>
</evidence>
<keyword evidence="19" id="KW-1185">Reference proteome</keyword>
<dbReference type="InterPro" id="IPR004102">
    <property type="entry name" value="Poly(ADP-ribose)pol_reg_dom"/>
</dbReference>
<reference evidence="18 19" key="1">
    <citation type="journal article" date="2013" name="Genome Biol.">
        <title>Genome of Acanthamoeba castellanii highlights extensive lateral gene transfer and early evolution of tyrosine kinase signaling.</title>
        <authorList>
            <person name="Clarke M."/>
            <person name="Lohan A.J."/>
            <person name="Liu B."/>
            <person name="Lagkouvardos I."/>
            <person name="Roy S."/>
            <person name="Zafar N."/>
            <person name="Bertelli C."/>
            <person name="Schilde C."/>
            <person name="Kianianmomeni A."/>
            <person name="Burglin T.R."/>
            <person name="Frech C."/>
            <person name="Turcotte B."/>
            <person name="Kopec K.O."/>
            <person name="Synnott J.M."/>
            <person name="Choo C."/>
            <person name="Paponov I."/>
            <person name="Finkler A."/>
            <person name="Soon Heng Tan C."/>
            <person name="Hutchins A.P."/>
            <person name="Weinmeier T."/>
            <person name="Rattei T."/>
            <person name="Chu J.S."/>
            <person name="Gimenez G."/>
            <person name="Irimia M."/>
            <person name="Rigden D.J."/>
            <person name="Fitzpatrick D.A."/>
            <person name="Lorenzo-Morales J."/>
            <person name="Bateman A."/>
            <person name="Chiu C.H."/>
            <person name="Tang P."/>
            <person name="Hegemann P."/>
            <person name="Fromm H."/>
            <person name="Raoult D."/>
            <person name="Greub G."/>
            <person name="Miranda-Saavedra D."/>
            <person name="Chen N."/>
            <person name="Nash P."/>
            <person name="Ginger M.L."/>
            <person name="Horn M."/>
            <person name="Schaap P."/>
            <person name="Caler L."/>
            <person name="Loftus B."/>
        </authorList>
    </citation>
    <scope>NUCLEOTIDE SEQUENCE [LARGE SCALE GENOMIC DNA]</scope>
    <source>
        <strain evidence="18 19">Neff</strain>
    </source>
</reference>
<dbReference type="GO" id="GO:0003677">
    <property type="term" value="F:DNA binding"/>
    <property type="evidence" value="ECO:0007669"/>
    <property type="project" value="UniProtKB-KW"/>
</dbReference>
<organism evidence="18 19">
    <name type="scientific">Acanthamoeba castellanii (strain ATCC 30010 / Neff)</name>
    <dbReference type="NCBI Taxonomy" id="1257118"/>
    <lineage>
        <taxon>Eukaryota</taxon>
        <taxon>Amoebozoa</taxon>
        <taxon>Discosea</taxon>
        <taxon>Longamoebia</taxon>
        <taxon>Centramoebida</taxon>
        <taxon>Acanthamoebidae</taxon>
        <taxon>Acanthamoeba</taxon>
    </lineage>
</organism>
<dbReference type="GO" id="GO:0004844">
    <property type="term" value="F:uracil DNA N-glycosylase activity"/>
    <property type="evidence" value="ECO:0007669"/>
    <property type="project" value="InterPro"/>
</dbReference>
<dbReference type="SUPFAM" id="SSF47587">
    <property type="entry name" value="Domain of poly(ADP-ribose) polymerase"/>
    <property type="match status" value="1"/>
</dbReference>
<feature type="region of interest" description="Disordered" evidence="14">
    <location>
        <begin position="1229"/>
        <end position="1326"/>
    </location>
</feature>